<dbReference type="UniPathway" id="UPA00252"/>
<evidence type="ECO:0000256" key="2">
    <source>
        <dbReference type="ARBA" id="ARBA00004443"/>
    </source>
</evidence>
<feature type="transmembrane region" description="Helical" evidence="20">
    <location>
        <begin position="141"/>
        <end position="163"/>
    </location>
</feature>
<dbReference type="AlphaFoldDB" id="A0A024GL49"/>
<accession>A0A024GL49</accession>
<dbReference type="Pfam" id="PF04142">
    <property type="entry name" value="Nuc_sug_transp"/>
    <property type="match status" value="1"/>
</dbReference>
<evidence type="ECO:0000256" key="16">
    <source>
        <dbReference type="ARBA" id="ARBA00029619"/>
    </source>
</evidence>
<dbReference type="FunFam" id="3.40.50.1400:FF:000003">
    <property type="entry name" value="Ferrochelatase"/>
    <property type="match status" value="1"/>
</dbReference>
<dbReference type="GO" id="GO:0015165">
    <property type="term" value="F:pyrimidine nucleotide-sugar transmembrane transporter activity"/>
    <property type="evidence" value="ECO:0007669"/>
    <property type="project" value="InterPro"/>
</dbReference>
<organism evidence="21 22">
    <name type="scientific">Albugo candida</name>
    <dbReference type="NCBI Taxonomy" id="65357"/>
    <lineage>
        <taxon>Eukaryota</taxon>
        <taxon>Sar</taxon>
        <taxon>Stramenopiles</taxon>
        <taxon>Oomycota</taxon>
        <taxon>Peronosporomycetes</taxon>
        <taxon>Albuginales</taxon>
        <taxon>Albuginaceae</taxon>
        <taxon>Albugo</taxon>
    </lineage>
</organism>
<evidence type="ECO:0000256" key="17">
    <source>
        <dbReference type="ARBA" id="ARBA00032440"/>
    </source>
</evidence>
<keyword evidence="13 20" id="KW-0472">Membrane</keyword>
<evidence type="ECO:0000256" key="14">
    <source>
        <dbReference type="ARBA" id="ARBA00023239"/>
    </source>
</evidence>
<keyword evidence="22" id="KW-1185">Reference proteome</keyword>
<protein>
    <recommendedName>
        <fullName evidence="5">Ferrochelatase, mitochondrial</fullName>
        <ecNumber evidence="18">4.98.1.1</ecNumber>
    </recommendedName>
    <alternativeName>
        <fullName evidence="17">Heme synthase</fullName>
    </alternativeName>
    <alternativeName>
        <fullName evidence="16">Protoheme ferro-lyase</fullName>
    </alternativeName>
</protein>
<dbReference type="GO" id="GO:0006783">
    <property type="term" value="P:heme biosynthetic process"/>
    <property type="evidence" value="ECO:0007669"/>
    <property type="project" value="UniProtKB-KW"/>
</dbReference>
<dbReference type="STRING" id="65357.A0A024GL49"/>
<evidence type="ECO:0000256" key="13">
    <source>
        <dbReference type="ARBA" id="ARBA00023136"/>
    </source>
</evidence>
<evidence type="ECO:0000256" key="6">
    <source>
        <dbReference type="ARBA" id="ARBA00022692"/>
    </source>
</evidence>
<dbReference type="GO" id="GO:0004325">
    <property type="term" value="F:ferrochelatase activity"/>
    <property type="evidence" value="ECO:0007669"/>
    <property type="project" value="UniProtKB-EC"/>
</dbReference>
<feature type="transmembrane region" description="Helical" evidence="20">
    <location>
        <begin position="235"/>
        <end position="255"/>
    </location>
</feature>
<evidence type="ECO:0000256" key="12">
    <source>
        <dbReference type="ARBA" id="ARBA00023133"/>
    </source>
</evidence>
<sequence length="660" mass="74426">MTQDLELKNLLPHSDVTTQETKVTTSLGRTFWSHLKRGIQSLYAQTVKHYGLLYSYLIPAGLYACYDVLAYVNLRKFDASTYFLLLQFRLVVTGLLHQCMFNKKLCGIQWIALLIITFGCCIKTASEFYGVRKNTSPPKLAYASLMLQILCSTFAGVYNEVLLKRTLATLNVQNIFMYVDSTLCTLFFIAAGVVESSEDNLTVFSMNVLPLITIMACIGVVTSLFLQCMDSIRKAIASALELVMLPLLSAFFFDLSLTPPLWIAVISVAFGLLRAISATVSLWYFTKSRGSMHSKRNVPKTAIAMMNMGGPSTLNEVGSFLENLFCDPEIIPMGKAQSVVGPWIARRRTPKITEQYAKIGGGSPILKWTNIQGEEMCRQLDSISPQTAPHKHYVFFRYANPQTEASLLQMREDGVERVVAFSQYPQWSCTTTGSSLNQLWREIKRLKMENTFKWSLIDRWNTDAGYIEAVTQRVRLGLEQFAPEDRHKVIIMFSAHSLPMKVVYKGDPYVKEIASTTERVMDKLQIGNSHILAWQSKVGFLPWMGPSTSDVLKGFGKQGQQHVLAVPIAFTSDHIETLYEIDIEYAEEAKEAGILHFKRSPSLNDEPLLLKAMANRVKKHLEEGELHSPQYPLPCPKCTNAMCRTILNPISNYSVKRDRI</sequence>
<dbReference type="InterPro" id="IPR001015">
    <property type="entry name" value="Ferrochelatase"/>
</dbReference>
<comment type="caution">
    <text evidence="21">The sequence shown here is derived from an EMBL/GenBank/DDBJ whole genome shotgun (WGS) entry which is preliminary data.</text>
</comment>
<evidence type="ECO:0000256" key="18">
    <source>
        <dbReference type="ARBA" id="ARBA00034332"/>
    </source>
</evidence>
<evidence type="ECO:0000256" key="4">
    <source>
        <dbReference type="ARBA" id="ARBA00007718"/>
    </source>
</evidence>
<dbReference type="Gene3D" id="3.40.50.1400">
    <property type="match status" value="2"/>
</dbReference>
<evidence type="ECO:0000256" key="9">
    <source>
        <dbReference type="ARBA" id="ARBA00022989"/>
    </source>
</evidence>
<keyword evidence="14" id="KW-0456">Lyase</keyword>
<evidence type="ECO:0000256" key="8">
    <source>
        <dbReference type="ARBA" id="ARBA00022946"/>
    </source>
</evidence>
<keyword evidence="8" id="KW-0809">Transit peptide</keyword>
<dbReference type="Pfam" id="PF00762">
    <property type="entry name" value="Ferrochelatase"/>
    <property type="match status" value="1"/>
</dbReference>
<comment type="similarity">
    <text evidence="4 19">Belongs to the ferrochelatase family.</text>
</comment>
<evidence type="ECO:0000256" key="20">
    <source>
        <dbReference type="SAM" id="Phobius"/>
    </source>
</evidence>
<dbReference type="SUPFAM" id="SSF53800">
    <property type="entry name" value="Chelatase"/>
    <property type="match status" value="1"/>
</dbReference>
<dbReference type="GO" id="GO:0005743">
    <property type="term" value="C:mitochondrial inner membrane"/>
    <property type="evidence" value="ECO:0007669"/>
    <property type="project" value="UniProtKB-SubCell"/>
</dbReference>
<name>A0A024GL49_9STRA</name>
<dbReference type="InParanoid" id="A0A024GL49"/>
<keyword evidence="9 20" id="KW-1133">Transmembrane helix</keyword>
<reference evidence="21 22" key="1">
    <citation type="submission" date="2012-05" db="EMBL/GenBank/DDBJ databases">
        <title>Recombination and specialization in a pathogen metapopulation.</title>
        <authorList>
            <person name="Gardiner A."/>
            <person name="Kemen E."/>
            <person name="Schultz-Larsen T."/>
            <person name="MacLean D."/>
            <person name="Van Oosterhout C."/>
            <person name="Jones J.D.G."/>
        </authorList>
    </citation>
    <scope>NUCLEOTIDE SEQUENCE [LARGE SCALE GENOMIC DNA]</scope>
    <source>
        <strain evidence="21 22">Ac Nc2</strain>
    </source>
</reference>
<evidence type="ECO:0000313" key="22">
    <source>
        <dbReference type="Proteomes" id="UP000053237"/>
    </source>
</evidence>
<dbReference type="HAMAP" id="MF_00323">
    <property type="entry name" value="Ferrochelatase"/>
    <property type="match status" value="1"/>
</dbReference>
<evidence type="ECO:0000256" key="7">
    <source>
        <dbReference type="ARBA" id="ARBA00022792"/>
    </source>
</evidence>
<keyword evidence="7" id="KW-0999">Mitochondrion inner membrane</keyword>
<dbReference type="PANTHER" id="PTHR11108">
    <property type="entry name" value="FERROCHELATASE"/>
    <property type="match status" value="1"/>
</dbReference>
<proteinExistence type="inferred from homology"/>
<comment type="pathway">
    <text evidence="3">Porphyrin-containing compound metabolism; protoheme biosynthesis; protoheme from protoporphyrin-IX: step 1/1.</text>
</comment>
<feature type="transmembrane region" description="Helical" evidence="20">
    <location>
        <begin position="53"/>
        <end position="73"/>
    </location>
</feature>
<feature type="transmembrane region" description="Helical" evidence="20">
    <location>
        <begin position="261"/>
        <end position="286"/>
    </location>
</feature>
<evidence type="ECO:0000256" key="19">
    <source>
        <dbReference type="RuleBase" id="RU004185"/>
    </source>
</evidence>
<dbReference type="FunCoup" id="A0A024GL49">
    <property type="interactions" value="300"/>
</dbReference>
<evidence type="ECO:0000256" key="15">
    <source>
        <dbReference type="ARBA" id="ARBA00023244"/>
    </source>
</evidence>
<evidence type="ECO:0000256" key="5">
    <source>
        <dbReference type="ARBA" id="ARBA00021249"/>
    </source>
</evidence>
<keyword evidence="12" id="KW-0350">Heme biosynthesis</keyword>
<dbReference type="NCBIfam" id="TIGR00109">
    <property type="entry name" value="hemH"/>
    <property type="match status" value="1"/>
</dbReference>
<evidence type="ECO:0000256" key="1">
    <source>
        <dbReference type="ARBA" id="ARBA00004141"/>
    </source>
</evidence>
<keyword evidence="15" id="KW-0627">Porphyrin biosynthesis</keyword>
<dbReference type="CDD" id="cd03411">
    <property type="entry name" value="Ferrochelatase_N"/>
    <property type="match status" value="1"/>
</dbReference>
<dbReference type="EMBL" id="CAIX01000178">
    <property type="protein sequence ID" value="CCI47617.1"/>
    <property type="molecule type" value="Genomic_DNA"/>
</dbReference>
<dbReference type="EC" id="4.98.1.1" evidence="18"/>
<evidence type="ECO:0000256" key="10">
    <source>
        <dbReference type="ARBA" id="ARBA00023004"/>
    </source>
</evidence>
<dbReference type="InterPro" id="IPR033659">
    <property type="entry name" value="Ferrochelatase_N"/>
</dbReference>
<dbReference type="InterPro" id="IPR007271">
    <property type="entry name" value="Nuc_sug_transpt"/>
</dbReference>
<evidence type="ECO:0000313" key="21">
    <source>
        <dbReference type="EMBL" id="CCI47617.1"/>
    </source>
</evidence>
<evidence type="ECO:0000256" key="3">
    <source>
        <dbReference type="ARBA" id="ARBA00004943"/>
    </source>
</evidence>
<feature type="transmembrane region" description="Helical" evidence="20">
    <location>
        <begin position="175"/>
        <end position="194"/>
    </location>
</feature>
<feature type="transmembrane region" description="Helical" evidence="20">
    <location>
        <begin position="108"/>
        <end position="129"/>
    </location>
</feature>
<dbReference type="GO" id="GO:0000139">
    <property type="term" value="C:Golgi membrane"/>
    <property type="evidence" value="ECO:0007669"/>
    <property type="project" value="InterPro"/>
</dbReference>
<dbReference type="CDD" id="cd00419">
    <property type="entry name" value="Ferrochelatase_C"/>
    <property type="match status" value="1"/>
</dbReference>
<keyword evidence="6 20" id="KW-0812">Transmembrane</keyword>
<gene>
    <name evidence="21" type="ORF">BN9_086240</name>
</gene>
<comment type="subcellular location">
    <subcellularLocation>
        <location evidence="1">Membrane</location>
        <topology evidence="1">Multi-pass membrane protein</topology>
    </subcellularLocation>
    <subcellularLocation>
        <location evidence="2">Mitochondrion inner membrane</location>
        <topology evidence="2">Peripheral membrane protein</topology>
        <orientation evidence="2">Matrix side</orientation>
    </subcellularLocation>
</comment>
<dbReference type="InterPro" id="IPR033644">
    <property type="entry name" value="Ferrochelatase_C"/>
</dbReference>
<keyword evidence="11" id="KW-0496">Mitochondrion</keyword>
<dbReference type="Proteomes" id="UP000053237">
    <property type="component" value="Unassembled WGS sequence"/>
</dbReference>
<keyword evidence="10" id="KW-0408">Iron</keyword>
<dbReference type="PANTHER" id="PTHR11108:SF1">
    <property type="entry name" value="FERROCHELATASE, MITOCHONDRIAL"/>
    <property type="match status" value="1"/>
</dbReference>
<dbReference type="OrthoDB" id="1323at2759"/>
<evidence type="ECO:0000256" key="11">
    <source>
        <dbReference type="ARBA" id="ARBA00023128"/>
    </source>
</evidence>
<feature type="transmembrane region" description="Helical" evidence="20">
    <location>
        <begin position="206"/>
        <end position="226"/>
    </location>
</feature>